<dbReference type="SUPFAM" id="SSF54001">
    <property type="entry name" value="Cysteine proteinases"/>
    <property type="match status" value="1"/>
</dbReference>
<dbReference type="InterPro" id="IPR038765">
    <property type="entry name" value="Papain-like_cys_pep_sf"/>
</dbReference>
<protein>
    <submittedName>
        <fullName evidence="1">Uncharacterized protein</fullName>
    </submittedName>
</protein>
<evidence type="ECO:0000313" key="1">
    <source>
        <dbReference type="EMBL" id="GAI87371.1"/>
    </source>
</evidence>
<comment type="caution">
    <text evidence="1">The sequence shown here is derived from an EMBL/GenBank/DDBJ whole genome shotgun (WGS) entry which is preliminary data.</text>
</comment>
<proteinExistence type="predicted"/>
<dbReference type="Gene3D" id="3.90.1720.10">
    <property type="entry name" value="endopeptidase domain like (from Nostoc punctiforme)"/>
    <property type="match status" value="1"/>
</dbReference>
<gene>
    <name evidence="1" type="ORF">S12H4_17907</name>
</gene>
<accession>X1T7K0</accession>
<dbReference type="EMBL" id="BARW01008798">
    <property type="protein sequence ID" value="GAI87371.1"/>
    <property type="molecule type" value="Genomic_DNA"/>
</dbReference>
<reference evidence="1" key="1">
    <citation type="journal article" date="2014" name="Front. Microbiol.">
        <title>High frequency of phylogenetically diverse reductive dehalogenase-homologous genes in deep subseafloor sedimentary metagenomes.</title>
        <authorList>
            <person name="Kawai M."/>
            <person name="Futagami T."/>
            <person name="Toyoda A."/>
            <person name="Takaki Y."/>
            <person name="Nishi S."/>
            <person name="Hori S."/>
            <person name="Arai W."/>
            <person name="Tsubouchi T."/>
            <person name="Morono Y."/>
            <person name="Uchiyama I."/>
            <person name="Ito T."/>
            <person name="Fujiyama A."/>
            <person name="Inagaki F."/>
            <person name="Takami H."/>
        </authorList>
    </citation>
    <scope>NUCLEOTIDE SEQUENCE</scope>
    <source>
        <strain evidence="1">Expedition CK06-06</strain>
    </source>
</reference>
<sequence>MKKITAKDIKFGMIVFIDSRSKFSIMSRAVRMLQNNGIHPDSFFIPNHCGIIVEENEDINKIKMAHASLRGLVIEPIKPWIISKTTNILVKKYKKRFTPTKKRHMIVWVEKRLGMDYDYLSFLPMIGLYFVAKAIKNPILRRILRKLPNPLDSEKRLICSELIWRVWMSIWRVLVWTGINTGYISPRDIMKSKYFKVVGRYFNYTYPKKRKNGGK</sequence>
<name>X1T7K0_9ZZZZ</name>
<organism evidence="1">
    <name type="scientific">marine sediment metagenome</name>
    <dbReference type="NCBI Taxonomy" id="412755"/>
    <lineage>
        <taxon>unclassified sequences</taxon>
        <taxon>metagenomes</taxon>
        <taxon>ecological metagenomes</taxon>
    </lineage>
</organism>
<dbReference type="AlphaFoldDB" id="X1T7K0"/>